<feature type="compositionally biased region" description="Polar residues" evidence="1">
    <location>
        <begin position="93"/>
        <end position="103"/>
    </location>
</feature>
<dbReference type="Gramene" id="TraesCS2D02G577700.1">
    <property type="protein sequence ID" value="TraesCS2D02G577700.1"/>
    <property type="gene ID" value="TraesCS2D02G577700"/>
</dbReference>
<evidence type="ECO:0000313" key="2">
    <source>
        <dbReference type="EnsemblPlants" id="TraesCS2D02G577700.1"/>
    </source>
</evidence>
<evidence type="ECO:0000313" key="3">
    <source>
        <dbReference type="Proteomes" id="UP000019116"/>
    </source>
</evidence>
<feature type="compositionally biased region" description="Polar residues" evidence="1">
    <location>
        <begin position="46"/>
        <end position="56"/>
    </location>
</feature>
<sequence length="239" mass="25908">MAPDRADEASPRPDPPPPQQPLSLPLPDPDRRRRLPPHRSPVVSHRPSTPSVSLSLAPNLRLSVLHPDPDPRWRPPIQPLPSSPTARARVQHPESQASISSSAPVPKRLCLPVPPEDGDDTSSGWISPEDLAPPPPPPYHAAASYSPPPVSGPAAGSVPPPKNTMDSVKDVLGKMGKRFGEAARKTENITGNFWQHHEIRFSSSLLYCRHAEPAGVCFFRGKEEIFKKKVPEADAASSD</sequence>
<dbReference type="RefSeq" id="XP_044329492.1">
    <property type="nucleotide sequence ID" value="XM_044473557.1"/>
</dbReference>
<dbReference type="SMR" id="A0A3B6DRD7"/>
<evidence type="ECO:0000256" key="1">
    <source>
        <dbReference type="SAM" id="MobiDB-lite"/>
    </source>
</evidence>
<protein>
    <submittedName>
        <fullName evidence="2">Uncharacterized protein</fullName>
    </submittedName>
</protein>
<feature type="region of interest" description="Disordered" evidence="1">
    <location>
        <begin position="1"/>
        <end position="168"/>
    </location>
</feature>
<name>A0A3B6DRD7_WHEAT</name>
<organism evidence="2">
    <name type="scientific">Triticum aestivum</name>
    <name type="common">Wheat</name>
    <dbReference type="NCBI Taxonomy" id="4565"/>
    <lineage>
        <taxon>Eukaryota</taxon>
        <taxon>Viridiplantae</taxon>
        <taxon>Streptophyta</taxon>
        <taxon>Embryophyta</taxon>
        <taxon>Tracheophyta</taxon>
        <taxon>Spermatophyta</taxon>
        <taxon>Magnoliopsida</taxon>
        <taxon>Liliopsida</taxon>
        <taxon>Poales</taxon>
        <taxon>Poaceae</taxon>
        <taxon>BOP clade</taxon>
        <taxon>Pooideae</taxon>
        <taxon>Triticodae</taxon>
        <taxon>Triticeae</taxon>
        <taxon>Triticinae</taxon>
        <taxon>Triticum</taxon>
    </lineage>
</organism>
<feature type="compositionally biased region" description="Basic and acidic residues" evidence="1">
    <location>
        <begin position="1"/>
        <end position="11"/>
    </location>
</feature>
<keyword evidence="3" id="KW-1185">Reference proteome</keyword>
<accession>A0A3B6DRD7</accession>
<feature type="compositionally biased region" description="Pro residues" evidence="1">
    <location>
        <begin position="12"/>
        <end position="27"/>
    </location>
</feature>
<dbReference type="Proteomes" id="UP000019116">
    <property type="component" value="Chromosome 2D"/>
</dbReference>
<reference evidence="2" key="2">
    <citation type="submission" date="2018-10" db="UniProtKB">
        <authorList>
            <consortium name="EnsemblPlants"/>
        </authorList>
    </citation>
    <scope>IDENTIFICATION</scope>
</reference>
<gene>
    <name evidence="2" type="primary">LOC123050827</name>
</gene>
<dbReference type="AlphaFoldDB" id="A0A3B6DRD7"/>
<reference evidence="2" key="1">
    <citation type="submission" date="2018-08" db="EMBL/GenBank/DDBJ databases">
        <authorList>
            <person name="Rossello M."/>
        </authorList>
    </citation>
    <scope>NUCLEOTIDE SEQUENCE [LARGE SCALE GENOMIC DNA]</scope>
    <source>
        <strain evidence="2">cv. Chinese Spring</strain>
    </source>
</reference>
<dbReference type="Gramene" id="TraesCS2D03G1318300.1">
    <property type="protein sequence ID" value="TraesCS2D03G1318300.1.CDS"/>
    <property type="gene ID" value="TraesCS2D03G1318300"/>
</dbReference>
<dbReference type="OrthoDB" id="930397at2759"/>
<dbReference type="GeneID" id="123050827"/>
<dbReference type="STRING" id="4565.A0A3B6DRD7"/>
<proteinExistence type="predicted"/>
<dbReference type="EnsemblPlants" id="TraesCS2D02G577700.1">
    <property type="protein sequence ID" value="TraesCS2D02G577700.1"/>
    <property type="gene ID" value="TraesCS2D02G577700"/>
</dbReference>